<dbReference type="PANTHER" id="PTHR43394">
    <property type="entry name" value="ATP-DEPENDENT PERMEASE MDL1, MITOCHONDRIAL"/>
    <property type="match status" value="1"/>
</dbReference>
<feature type="domain" description="ABC transporter" evidence="14">
    <location>
        <begin position="1011"/>
        <end position="1246"/>
    </location>
</feature>
<evidence type="ECO:0000256" key="8">
    <source>
        <dbReference type="ARBA" id="ARBA00022967"/>
    </source>
</evidence>
<keyword evidence="5" id="KW-0677">Repeat</keyword>
<feature type="transmembrane region" description="Helical" evidence="13">
    <location>
        <begin position="732"/>
        <end position="756"/>
    </location>
</feature>
<feature type="transmembrane region" description="Helical" evidence="13">
    <location>
        <begin position="319"/>
        <end position="344"/>
    </location>
</feature>
<comment type="similarity">
    <text evidence="2">Belongs to the ABC transporter superfamily. ABCB family. Multidrug resistance exporter (TC 3.A.1.201) subfamily.</text>
</comment>
<dbReference type="InterPro" id="IPR002110">
    <property type="entry name" value="Ankyrin_rpt"/>
</dbReference>
<feature type="transmembrane region" description="Helical" evidence="13">
    <location>
        <begin position="52"/>
        <end position="76"/>
    </location>
</feature>
<dbReference type="PROSITE" id="PS50088">
    <property type="entry name" value="ANK_REPEAT"/>
    <property type="match status" value="2"/>
</dbReference>
<feature type="repeat" description="ANK" evidence="12">
    <location>
        <begin position="1364"/>
        <end position="1396"/>
    </location>
</feature>
<keyword evidence="17" id="KW-1185">Reference proteome</keyword>
<dbReference type="InterPro" id="IPR039421">
    <property type="entry name" value="Type_1_exporter"/>
</dbReference>
<feature type="transmembrane region" description="Helical" evidence="13">
    <location>
        <begin position="278"/>
        <end position="299"/>
    </location>
</feature>
<dbReference type="PROSITE" id="PS00211">
    <property type="entry name" value="ABC_TRANSPORTER_1"/>
    <property type="match status" value="1"/>
</dbReference>
<evidence type="ECO:0000256" key="10">
    <source>
        <dbReference type="ARBA" id="ARBA00023136"/>
    </source>
</evidence>
<dbReference type="InterPro" id="IPR017871">
    <property type="entry name" value="ABC_transporter-like_CS"/>
</dbReference>
<accession>A0A1Q9E4H5</accession>
<feature type="transmembrane region" description="Helical" evidence="13">
    <location>
        <begin position="832"/>
        <end position="853"/>
    </location>
</feature>
<keyword evidence="7" id="KW-0067">ATP-binding</keyword>
<keyword evidence="3" id="KW-0813">Transport</keyword>
<keyword evidence="6" id="KW-0547">Nucleotide-binding</keyword>
<evidence type="ECO:0000256" key="2">
    <source>
        <dbReference type="ARBA" id="ARBA00007577"/>
    </source>
</evidence>
<proteinExistence type="inferred from homology"/>
<evidence type="ECO:0000256" key="9">
    <source>
        <dbReference type="ARBA" id="ARBA00022989"/>
    </source>
</evidence>
<feature type="transmembrane region" description="Helical" evidence="13">
    <location>
        <begin position="198"/>
        <end position="216"/>
    </location>
</feature>
<dbReference type="SMART" id="SM00382">
    <property type="entry name" value="AAA"/>
    <property type="match status" value="2"/>
</dbReference>
<protein>
    <submittedName>
        <fullName evidence="16">Multidrug resistance protein 1B</fullName>
    </submittedName>
</protein>
<evidence type="ECO:0000256" key="3">
    <source>
        <dbReference type="ARBA" id="ARBA00022448"/>
    </source>
</evidence>
<name>A0A1Q9E4H5_SYMMI</name>
<dbReference type="FunFam" id="3.40.50.300:FF:000836">
    <property type="entry name" value="ABC transporter B family member 25"/>
    <property type="match status" value="1"/>
</dbReference>
<evidence type="ECO:0000256" key="4">
    <source>
        <dbReference type="ARBA" id="ARBA00022692"/>
    </source>
</evidence>
<dbReference type="InterPro" id="IPR027417">
    <property type="entry name" value="P-loop_NTPase"/>
</dbReference>
<dbReference type="OMA" id="YEMCLGQ"/>
<feature type="transmembrane region" description="Helical" evidence="13">
    <location>
        <begin position="96"/>
        <end position="124"/>
    </location>
</feature>
<dbReference type="InterPro" id="IPR036640">
    <property type="entry name" value="ABC1_TM_sf"/>
</dbReference>
<feature type="transmembrane region" description="Helical" evidence="13">
    <location>
        <begin position="686"/>
        <end position="712"/>
    </location>
</feature>
<dbReference type="SUPFAM" id="SSF90123">
    <property type="entry name" value="ABC transporter transmembrane region"/>
    <property type="match status" value="2"/>
</dbReference>
<evidence type="ECO:0000313" key="17">
    <source>
        <dbReference type="Proteomes" id="UP000186817"/>
    </source>
</evidence>
<evidence type="ECO:0000256" key="12">
    <source>
        <dbReference type="PROSITE-ProRule" id="PRU00023"/>
    </source>
</evidence>
<evidence type="ECO:0000313" key="16">
    <source>
        <dbReference type="EMBL" id="OLQ02327.1"/>
    </source>
</evidence>
<evidence type="ECO:0000256" key="1">
    <source>
        <dbReference type="ARBA" id="ARBA00004141"/>
    </source>
</evidence>
<dbReference type="InterPro" id="IPR003593">
    <property type="entry name" value="AAA+_ATPase"/>
</dbReference>
<evidence type="ECO:0000256" key="13">
    <source>
        <dbReference type="SAM" id="Phobius"/>
    </source>
</evidence>
<dbReference type="SUPFAM" id="SSF52540">
    <property type="entry name" value="P-loop containing nucleoside triphosphate hydrolases"/>
    <property type="match status" value="2"/>
</dbReference>
<dbReference type="Proteomes" id="UP000186817">
    <property type="component" value="Unassembled WGS sequence"/>
</dbReference>
<dbReference type="PROSITE" id="PS50929">
    <property type="entry name" value="ABC_TM1F"/>
    <property type="match status" value="2"/>
</dbReference>
<dbReference type="CDD" id="cd18577">
    <property type="entry name" value="ABC_6TM_Pgp_ABCB1_D1_like"/>
    <property type="match status" value="1"/>
</dbReference>
<dbReference type="GO" id="GO:0016887">
    <property type="term" value="F:ATP hydrolysis activity"/>
    <property type="evidence" value="ECO:0007669"/>
    <property type="project" value="InterPro"/>
</dbReference>
<dbReference type="GO" id="GO:0005524">
    <property type="term" value="F:ATP binding"/>
    <property type="evidence" value="ECO:0007669"/>
    <property type="project" value="UniProtKB-KW"/>
</dbReference>
<feature type="repeat" description="ANK" evidence="12">
    <location>
        <begin position="1443"/>
        <end position="1479"/>
    </location>
</feature>
<dbReference type="OrthoDB" id="6500128at2759"/>
<feature type="domain" description="ABC transmembrane type-1" evidence="15">
    <location>
        <begin position="56"/>
        <end position="341"/>
    </location>
</feature>
<dbReference type="PROSITE" id="PS50893">
    <property type="entry name" value="ABC_TRANSPORTER_2"/>
    <property type="match status" value="2"/>
</dbReference>
<dbReference type="Pfam" id="PF00005">
    <property type="entry name" value="ABC_tran"/>
    <property type="match status" value="2"/>
</dbReference>
<feature type="transmembrane region" description="Helical" evidence="13">
    <location>
        <begin position="173"/>
        <end position="192"/>
    </location>
</feature>
<dbReference type="GO" id="GO:0005743">
    <property type="term" value="C:mitochondrial inner membrane"/>
    <property type="evidence" value="ECO:0007669"/>
    <property type="project" value="TreeGrafter"/>
</dbReference>
<reference evidence="16 17" key="1">
    <citation type="submission" date="2016-02" db="EMBL/GenBank/DDBJ databases">
        <title>Genome analysis of coral dinoflagellate symbionts highlights evolutionary adaptations to a symbiotic lifestyle.</title>
        <authorList>
            <person name="Aranda M."/>
            <person name="Li Y."/>
            <person name="Liew Y.J."/>
            <person name="Baumgarten S."/>
            <person name="Simakov O."/>
            <person name="Wilson M."/>
            <person name="Piel J."/>
            <person name="Ashoor H."/>
            <person name="Bougouffa S."/>
            <person name="Bajic V.B."/>
            <person name="Ryu T."/>
            <person name="Ravasi T."/>
            <person name="Bayer T."/>
            <person name="Micklem G."/>
            <person name="Kim H."/>
            <person name="Bhak J."/>
            <person name="Lajeunesse T.C."/>
            <person name="Voolstra C.R."/>
        </authorList>
    </citation>
    <scope>NUCLEOTIDE SEQUENCE [LARGE SCALE GENOMIC DNA]</scope>
    <source>
        <strain evidence="16 17">CCMP2467</strain>
    </source>
</reference>
<evidence type="ECO:0000256" key="7">
    <source>
        <dbReference type="ARBA" id="ARBA00022840"/>
    </source>
</evidence>
<comment type="subcellular location">
    <subcellularLocation>
        <location evidence="1">Membrane</location>
        <topology evidence="1">Multi-pass membrane protein</topology>
    </subcellularLocation>
</comment>
<comment type="caution">
    <text evidence="16">The sequence shown here is derived from an EMBL/GenBank/DDBJ whole genome shotgun (WGS) entry which is preliminary data.</text>
</comment>
<dbReference type="Gene3D" id="1.25.40.20">
    <property type="entry name" value="Ankyrin repeat-containing domain"/>
    <property type="match status" value="1"/>
</dbReference>
<dbReference type="SUPFAM" id="SSF48403">
    <property type="entry name" value="Ankyrin repeat"/>
    <property type="match status" value="1"/>
</dbReference>
<keyword evidence="4 13" id="KW-0812">Transmembrane</keyword>
<feature type="domain" description="ABC transporter" evidence="14">
    <location>
        <begin position="379"/>
        <end position="619"/>
    </location>
</feature>
<evidence type="ECO:0000256" key="11">
    <source>
        <dbReference type="ARBA" id="ARBA00023180"/>
    </source>
</evidence>
<keyword evidence="10 13" id="KW-0472">Membrane</keyword>
<dbReference type="GO" id="GO:0090374">
    <property type="term" value="P:oligopeptide export from mitochondrion"/>
    <property type="evidence" value="ECO:0007669"/>
    <property type="project" value="TreeGrafter"/>
</dbReference>
<dbReference type="Gene3D" id="1.20.1560.10">
    <property type="entry name" value="ABC transporter type 1, transmembrane domain"/>
    <property type="match status" value="1"/>
</dbReference>
<feature type="domain" description="ABC transmembrane type-1" evidence="15">
    <location>
        <begin position="735"/>
        <end position="977"/>
    </location>
</feature>
<dbReference type="FunFam" id="3.40.50.300:FF:000479">
    <property type="entry name" value="Multidrug resistance protein 1A"/>
    <property type="match status" value="1"/>
</dbReference>
<dbReference type="EMBL" id="LSRX01000266">
    <property type="protein sequence ID" value="OLQ02327.1"/>
    <property type="molecule type" value="Genomic_DNA"/>
</dbReference>
<feature type="transmembrane region" description="Helical" evidence="13">
    <location>
        <begin position="921"/>
        <end position="944"/>
    </location>
</feature>
<dbReference type="InterPro" id="IPR011527">
    <property type="entry name" value="ABC1_TM_dom"/>
</dbReference>
<feature type="transmembrane region" description="Helical" evidence="13">
    <location>
        <begin position="950"/>
        <end position="969"/>
    </location>
</feature>
<evidence type="ECO:0000259" key="15">
    <source>
        <dbReference type="PROSITE" id="PS50929"/>
    </source>
</evidence>
<keyword evidence="8" id="KW-1278">Translocase</keyword>
<dbReference type="CDD" id="cd18578">
    <property type="entry name" value="ABC_6TM_Pgp_ABCB1_D2_like"/>
    <property type="match status" value="1"/>
</dbReference>
<evidence type="ECO:0000256" key="5">
    <source>
        <dbReference type="ARBA" id="ARBA00022737"/>
    </source>
</evidence>
<organism evidence="16 17">
    <name type="scientific">Symbiodinium microadriaticum</name>
    <name type="common">Dinoflagellate</name>
    <name type="synonym">Zooxanthella microadriatica</name>
    <dbReference type="NCBI Taxonomy" id="2951"/>
    <lineage>
        <taxon>Eukaryota</taxon>
        <taxon>Sar</taxon>
        <taxon>Alveolata</taxon>
        <taxon>Dinophyceae</taxon>
        <taxon>Suessiales</taxon>
        <taxon>Symbiodiniaceae</taxon>
        <taxon>Symbiodinium</taxon>
    </lineage>
</organism>
<dbReference type="InterPro" id="IPR003439">
    <property type="entry name" value="ABC_transporter-like_ATP-bd"/>
</dbReference>
<keyword evidence="11" id="KW-0325">Glycoprotein</keyword>
<dbReference type="PANTHER" id="PTHR43394:SF27">
    <property type="entry name" value="ATP-DEPENDENT TRANSLOCASE ABCB1-LIKE"/>
    <property type="match status" value="1"/>
</dbReference>
<dbReference type="Gene3D" id="3.40.50.300">
    <property type="entry name" value="P-loop containing nucleotide triphosphate hydrolases"/>
    <property type="match status" value="2"/>
</dbReference>
<keyword evidence="12" id="KW-0040">ANK repeat</keyword>
<evidence type="ECO:0000256" key="6">
    <source>
        <dbReference type="ARBA" id="ARBA00022741"/>
    </source>
</evidence>
<sequence length="1614" mass="175715">MSENDALPVLLGQHPVRDLQDIEKGQLCKQERQPSEDDIAVVTTHLKYCEKVVLNFGLVFALAQGASTPAIAWFIAEAVDALQARDPDNVMKRMGPILIKIGAIALIQFLLGFLWQSCLAWAAAKQSKRWHLSFVGVLLSLDVSWYDEHEPAGVAAKLEADINNVHFFMSKTLGFLIASFAQFMGGLVFAMITGWQLALVVCATIPILLFFGHLLGKEIAQQTIDQQRDFAQAATVAEESIMAIRTVAAFGGEGKATARFEKELLSAKLGGIRTGAKIGFAAGGLNLFYSCFLGLPLLFGGHYLLSHNDVNKTGMVTVIFAMCLAVSGLISFSGFLPILAKAVASAKAMKQMMAAERVIEPPLHTMGELPDQLQTIDTIEFKSVSFRYPTRPEKWVLQNFSFRVEKGQKIALVGESGCGKSTTIQLLERFYDPRGGEVLVNGIQLCKVPVKAWRQLIGYVGQEPVLFATSAMKNIKAGDDSISDEQVMEAAKGAQIYETLMGLPDKFETFVGAGGGLLSGGQRQRLAIARALAKSPQLLLLDEATSALDNESERMVQETLDSLLGQNSQSITTVSIAHRLTTIRSSDIIYVLKDGSCCEQGSHEALMEIRGEYYNMAKLQADENEENSNEAMIQNAQSEAIEGKAVMLNSCTQSRTPRSLQETANEEGGAPARIWRRLFRFTTGHWWVWPAAFVIVSTGALAMPLEAVYFNIALNALSIVDHEVMLSELDAAIEGLMLVGLGFGVVGFCQNWLFIYMQECLCMILRTKAFQSLIHMEMAFFDAPENQTSSILVSLERHMCRVGQMLGTQLGLSTIGVLTCLVSVSISFAGSWVVALILLGLLPICGILMMLVARFASGVDPQVEETHATAGKFTAEAATAIRTVRALGAEEHTLLTLSDSLDYVCRSKAAKSWKMGVSVGLNLMLPQVINLVSFWIGGISVQFWSFDSQQVLMTVFCMLFGTISVGLVAQHIPDSASGYHAAMQVFRLIDQVSEIDAAKSEGCKTLGDGSIEFRNVHFWYPHRPEVRVLRKLSLTILKGQSVALCGVSGSGKSTVVQLLQRFYDPQAGVIRVGGQDLKDLDIAFWRQQLGFVGQEPMLFDMSLEENVKYGYPEATEEEVREAARAANMDYALSGAVQWTDRIGLRGEKLSGGQKQRCAIARALLRKPQFMLLDEATSALDAVSESVVLQAMKTERVGKTTITVAHRLSTIQNADKIFVLCHGRLLESGTYQELINMDGSFAKLAARNGCAEEFNFDRLVKPFHVEEAIISGEPETAIGLLLELPEGGDIADLTCIRSLTANDPATNHMLLQAVAAAAGASSHRKHPKYSPPFADRRHDGIRAALAQGARPGGLCVPEASPAERSAPSPLQIARALGDTSAAELLLAAGAEEDAEEMVKRDEKEFPSIRRAFAARNLRAVVRCLARGEDVNTWLRRGDGVQDTSGGTPLHACCAQHQLAGATAVVALLCNLRADVNAGDSEGDSPLAHARYFGAKEMEELLRAQGAQLRGPYYQYRLMRTDDKDDDGNGDVEHDVKDDPIVAKIELSSKVQPGAQSKIDAARTDVNLPFITADQSGPKHLNIQVNSLIQGYWALWGVGLIRMSPPMLQRGASSTE</sequence>
<gene>
    <name evidence="16" type="primary">Abcb1b</name>
    <name evidence="16" type="ORF">AK812_SmicGene14842</name>
</gene>
<dbReference type="Pfam" id="PF00664">
    <property type="entry name" value="ABC_membrane"/>
    <property type="match status" value="2"/>
</dbReference>
<keyword evidence="9 13" id="KW-1133">Transmembrane helix</keyword>
<dbReference type="InterPro" id="IPR036770">
    <property type="entry name" value="Ankyrin_rpt-contain_sf"/>
</dbReference>
<evidence type="ECO:0000259" key="14">
    <source>
        <dbReference type="PROSITE" id="PS50893"/>
    </source>
</evidence>
<dbReference type="GO" id="GO:0015421">
    <property type="term" value="F:ABC-type oligopeptide transporter activity"/>
    <property type="evidence" value="ECO:0007669"/>
    <property type="project" value="TreeGrafter"/>
</dbReference>